<protein>
    <submittedName>
        <fullName evidence="3">18484_t:CDS:1</fullName>
    </submittedName>
</protein>
<feature type="compositionally biased region" description="Basic and acidic residues" evidence="1">
    <location>
        <begin position="7"/>
        <end position="58"/>
    </location>
</feature>
<comment type="caution">
    <text evidence="3">The sequence shown here is derived from an EMBL/GenBank/DDBJ whole genome shotgun (WGS) entry which is preliminary data.</text>
</comment>
<dbReference type="Proteomes" id="UP001153678">
    <property type="component" value="Unassembled WGS sequence"/>
</dbReference>
<reference evidence="3" key="1">
    <citation type="submission" date="2022-08" db="EMBL/GenBank/DDBJ databases">
        <authorList>
            <person name="Kallberg Y."/>
            <person name="Tangrot J."/>
            <person name="Rosling A."/>
        </authorList>
    </citation>
    <scope>NUCLEOTIDE SEQUENCE</scope>
    <source>
        <strain evidence="3">Wild A</strain>
    </source>
</reference>
<keyword evidence="2" id="KW-0472">Membrane</keyword>
<feature type="compositionally biased region" description="Polar residues" evidence="1">
    <location>
        <begin position="181"/>
        <end position="208"/>
    </location>
</feature>
<organism evidence="3 4">
    <name type="scientific">Funneliformis geosporum</name>
    <dbReference type="NCBI Taxonomy" id="1117311"/>
    <lineage>
        <taxon>Eukaryota</taxon>
        <taxon>Fungi</taxon>
        <taxon>Fungi incertae sedis</taxon>
        <taxon>Mucoromycota</taxon>
        <taxon>Glomeromycotina</taxon>
        <taxon>Glomeromycetes</taxon>
        <taxon>Glomerales</taxon>
        <taxon>Glomeraceae</taxon>
        <taxon>Funneliformis</taxon>
    </lineage>
</organism>
<gene>
    <name evidence="3" type="ORF">FWILDA_LOCUS16179</name>
</gene>
<dbReference type="OrthoDB" id="2445079at2759"/>
<feature type="transmembrane region" description="Helical" evidence="2">
    <location>
        <begin position="227"/>
        <end position="248"/>
    </location>
</feature>
<feature type="non-terminal residue" evidence="3">
    <location>
        <position position="1"/>
    </location>
</feature>
<feature type="compositionally biased region" description="Pro residues" evidence="1">
    <location>
        <begin position="59"/>
        <end position="74"/>
    </location>
</feature>
<keyword evidence="2" id="KW-1133">Transmembrane helix</keyword>
<evidence type="ECO:0000256" key="1">
    <source>
        <dbReference type="SAM" id="MobiDB-lite"/>
    </source>
</evidence>
<keyword evidence="4" id="KW-1185">Reference proteome</keyword>
<dbReference type="EMBL" id="CAMKVN010009887">
    <property type="protein sequence ID" value="CAI2193646.1"/>
    <property type="molecule type" value="Genomic_DNA"/>
</dbReference>
<feature type="compositionally biased region" description="Basic and acidic residues" evidence="1">
    <location>
        <begin position="75"/>
        <end position="91"/>
    </location>
</feature>
<evidence type="ECO:0000313" key="4">
    <source>
        <dbReference type="Proteomes" id="UP001153678"/>
    </source>
</evidence>
<feature type="compositionally biased region" description="Low complexity" evidence="1">
    <location>
        <begin position="98"/>
        <end position="111"/>
    </location>
</feature>
<proteinExistence type="predicted"/>
<sequence>DQPAKEPPPKEDQPAKEPSPKEDQPPKEPPPKEDQPLKEPPPEEDQPKEPPPKEDQPKEPPPNEDQPKEPPPNEDQPKEPPPKEEPPKDPESNPPTNTPKANNPKDNNANPKQDEAVVINSSNLIKTPDISPPQNPKELSLTPPTFNSLPDELSSQSKPDKNAINKNDNSNIDKSISDSDQATSTAYNPTKVNDPLSNPSSTTQSILPPTTLGVPISPFDPRSPYRIPAIIGLVIAILLALFSLAFLLRKTVFSKKYSTPYQRTYSVDGSIHNKLIQRQYSMTDHGLPPWSPTSFDNDAEEIRLPSPTVIRKSCSPPDSHLVDINLNENMSSTAYKNIESSSSTNAKRSSFYKDLARKSSLLRYVKDFDDDIIEEESNMSSNYDYPNLPDQAVTWEECMK</sequence>
<keyword evidence="2" id="KW-0812">Transmembrane</keyword>
<name>A0A9W4T5N9_9GLOM</name>
<feature type="region of interest" description="Disordered" evidence="1">
    <location>
        <begin position="1"/>
        <end position="212"/>
    </location>
</feature>
<evidence type="ECO:0000313" key="3">
    <source>
        <dbReference type="EMBL" id="CAI2193646.1"/>
    </source>
</evidence>
<evidence type="ECO:0000256" key="2">
    <source>
        <dbReference type="SAM" id="Phobius"/>
    </source>
</evidence>
<feature type="compositionally biased region" description="Low complexity" evidence="1">
    <location>
        <begin position="164"/>
        <end position="180"/>
    </location>
</feature>
<accession>A0A9W4T5N9</accession>
<feature type="compositionally biased region" description="Polar residues" evidence="1">
    <location>
        <begin position="142"/>
        <end position="157"/>
    </location>
</feature>
<dbReference type="AlphaFoldDB" id="A0A9W4T5N9"/>